<gene>
    <name evidence="7" type="ORF">ASPZODRAFT_17397</name>
</gene>
<dbReference type="AlphaFoldDB" id="A0A1L9SFU1"/>
<dbReference type="InterPro" id="IPR021858">
    <property type="entry name" value="Fun_TF"/>
</dbReference>
<evidence type="ECO:0000256" key="4">
    <source>
        <dbReference type="ARBA" id="ARBA00023242"/>
    </source>
</evidence>
<dbReference type="InterPro" id="IPR001138">
    <property type="entry name" value="Zn2Cys6_DnaBD"/>
</dbReference>
<dbReference type="Pfam" id="PF11951">
    <property type="entry name" value="Fungal_trans_2"/>
    <property type="match status" value="1"/>
</dbReference>
<accession>A0A1L9SFU1</accession>
<name>A0A1L9SFU1_9EURO</name>
<keyword evidence="8" id="KW-1185">Reference proteome</keyword>
<evidence type="ECO:0000256" key="1">
    <source>
        <dbReference type="ARBA" id="ARBA00023015"/>
    </source>
</evidence>
<dbReference type="EMBL" id="KV878344">
    <property type="protein sequence ID" value="OJJ45967.1"/>
    <property type="molecule type" value="Genomic_DNA"/>
</dbReference>
<dbReference type="PROSITE" id="PS00463">
    <property type="entry name" value="ZN2_CY6_FUNGAL_1"/>
    <property type="match status" value="1"/>
</dbReference>
<evidence type="ECO:0000256" key="5">
    <source>
        <dbReference type="SAM" id="MobiDB-lite"/>
    </source>
</evidence>
<dbReference type="Pfam" id="PF00172">
    <property type="entry name" value="Zn_clus"/>
    <property type="match status" value="1"/>
</dbReference>
<dbReference type="RefSeq" id="XP_022580477.1">
    <property type="nucleotide sequence ID" value="XM_022727017.1"/>
</dbReference>
<reference evidence="8" key="1">
    <citation type="journal article" date="2017" name="Genome Biol.">
        <title>Comparative genomics reveals high biological diversity and specific adaptations in the industrially and medically important fungal genus Aspergillus.</title>
        <authorList>
            <person name="de Vries R.P."/>
            <person name="Riley R."/>
            <person name="Wiebenga A."/>
            <person name="Aguilar-Osorio G."/>
            <person name="Amillis S."/>
            <person name="Uchima C.A."/>
            <person name="Anderluh G."/>
            <person name="Asadollahi M."/>
            <person name="Askin M."/>
            <person name="Barry K."/>
            <person name="Battaglia E."/>
            <person name="Bayram O."/>
            <person name="Benocci T."/>
            <person name="Braus-Stromeyer S.A."/>
            <person name="Caldana C."/>
            <person name="Canovas D."/>
            <person name="Cerqueira G.C."/>
            <person name="Chen F."/>
            <person name="Chen W."/>
            <person name="Choi C."/>
            <person name="Clum A."/>
            <person name="Dos Santos R.A."/>
            <person name="Damasio A.R."/>
            <person name="Diallinas G."/>
            <person name="Emri T."/>
            <person name="Fekete E."/>
            <person name="Flipphi M."/>
            <person name="Freyberg S."/>
            <person name="Gallo A."/>
            <person name="Gournas C."/>
            <person name="Habgood R."/>
            <person name="Hainaut M."/>
            <person name="Harispe M.L."/>
            <person name="Henrissat B."/>
            <person name="Hilden K.S."/>
            <person name="Hope R."/>
            <person name="Hossain A."/>
            <person name="Karabika E."/>
            <person name="Karaffa L."/>
            <person name="Karanyi Z."/>
            <person name="Krasevec N."/>
            <person name="Kuo A."/>
            <person name="Kusch H."/>
            <person name="LaButti K."/>
            <person name="Lagendijk E.L."/>
            <person name="Lapidus A."/>
            <person name="Levasseur A."/>
            <person name="Lindquist E."/>
            <person name="Lipzen A."/>
            <person name="Logrieco A.F."/>
            <person name="MacCabe A."/>
            <person name="Maekelae M.R."/>
            <person name="Malavazi I."/>
            <person name="Melin P."/>
            <person name="Meyer V."/>
            <person name="Mielnichuk N."/>
            <person name="Miskei M."/>
            <person name="Molnar A.P."/>
            <person name="Mule G."/>
            <person name="Ngan C.Y."/>
            <person name="Orejas M."/>
            <person name="Orosz E."/>
            <person name="Ouedraogo J.P."/>
            <person name="Overkamp K.M."/>
            <person name="Park H.-S."/>
            <person name="Perrone G."/>
            <person name="Piumi F."/>
            <person name="Punt P.J."/>
            <person name="Ram A.F."/>
            <person name="Ramon A."/>
            <person name="Rauscher S."/>
            <person name="Record E."/>
            <person name="Riano-Pachon D.M."/>
            <person name="Robert V."/>
            <person name="Roehrig J."/>
            <person name="Ruller R."/>
            <person name="Salamov A."/>
            <person name="Salih N.S."/>
            <person name="Samson R.A."/>
            <person name="Sandor E."/>
            <person name="Sanguinetti M."/>
            <person name="Schuetze T."/>
            <person name="Sepcic K."/>
            <person name="Shelest E."/>
            <person name="Sherlock G."/>
            <person name="Sophianopoulou V."/>
            <person name="Squina F.M."/>
            <person name="Sun H."/>
            <person name="Susca A."/>
            <person name="Todd R.B."/>
            <person name="Tsang A."/>
            <person name="Unkles S.E."/>
            <person name="van de Wiele N."/>
            <person name="van Rossen-Uffink D."/>
            <person name="Oliveira J.V."/>
            <person name="Vesth T.C."/>
            <person name="Visser J."/>
            <person name="Yu J.-H."/>
            <person name="Zhou M."/>
            <person name="Andersen M.R."/>
            <person name="Archer D.B."/>
            <person name="Baker S.E."/>
            <person name="Benoit I."/>
            <person name="Brakhage A.A."/>
            <person name="Braus G.H."/>
            <person name="Fischer R."/>
            <person name="Frisvad J.C."/>
            <person name="Goldman G.H."/>
            <person name="Houbraken J."/>
            <person name="Oakley B."/>
            <person name="Pocsi I."/>
            <person name="Scazzocchio C."/>
            <person name="Seiboth B."/>
            <person name="vanKuyk P.A."/>
            <person name="Wortman J."/>
            <person name="Dyer P.S."/>
            <person name="Grigoriev I.V."/>
        </authorList>
    </citation>
    <scope>NUCLEOTIDE SEQUENCE [LARGE SCALE GENOMIC DNA]</scope>
    <source>
        <strain evidence="8">CBS 506.65</strain>
    </source>
</reference>
<dbReference type="InterPro" id="IPR036864">
    <property type="entry name" value="Zn2-C6_fun-type_DNA-bd_sf"/>
</dbReference>
<feature type="region of interest" description="Disordered" evidence="5">
    <location>
        <begin position="52"/>
        <end position="77"/>
    </location>
</feature>
<keyword evidence="3" id="KW-0804">Transcription</keyword>
<dbReference type="InterPro" id="IPR053178">
    <property type="entry name" value="Osmoadaptation_assoc"/>
</dbReference>
<dbReference type="GO" id="GO:0000981">
    <property type="term" value="F:DNA-binding transcription factor activity, RNA polymerase II-specific"/>
    <property type="evidence" value="ECO:0007669"/>
    <property type="project" value="InterPro"/>
</dbReference>
<dbReference type="STRING" id="1073090.A0A1L9SFU1"/>
<dbReference type="PROSITE" id="PS50048">
    <property type="entry name" value="ZN2_CY6_FUNGAL_2"/>
    <property type="match status" value="1"/>
</dbReference>
<dbReference type="GO" id="GO:0003677">
    <property type="term" value="F:DNA binding"/>
    <property type="evidence" value="ECO:0007669"/>
    <property type="project" value="UniProtKB-KW"/>
</dbReference>
<dbReference type="VEuPathDB" id="FungiDB:ASPZODRAFT_17397"/>
<keyword evidence="1" id="KW-0805">Transcription regulation</keyword>
<dbReference type="GO" id="GO:0008270">
    <property type="term" value="F:zinc ion binding"/>
    <property type="evidence" value="ECO:0007669"/>
    <property type="project" value="InterPro"/>
</dbReference>
<keyword evidence="4" id="KW-0539">Nucleus</keyword>
<dbReference type="PANTHER" id="PTHR38111:SF2">
    <property type="entry name" value="FINGER DOMAIN PROTEIN, PUTATIVE (AFU_ORTHOLOGUE AFUA_1G01560)-RELATED"/>
    <property type="match status" value="1"/>
</dbReference>
<evidence type="ECO:0000256" key="3">
    <source>
        <dbReference type="ARBA" id="ARBA00023163"/>
    </source>
</evidence>
<dbReference type="CDD" id="cd00067">
    <property type="entry name" value="GAL4"/>
    <property type="match status" value="1"/>
</dbReference>
<keyword evidence="2" id="KW-0238">DNA-binding</keyword>
<dbReference type="PANTHER" id="PTHR38111">
    <property type="entry name" value="ZN(2)-C6 FUNGAL-TYPE DOMAIN-CONTAINING PROTEIN-RELATED"/>
    <property type="match status" value="1"/>
</dbReference>
<dbReference type="SMART" id="SM00066">
    <property type="entry name" value="GAL4"/>
    <property type="match status" value="1"/>
</dbReference>
<dbReference type="GeneID" id="34613481"/>
<protein>
    <recommendedName>
        <fullName evidence="6">Zn(2)-C6 fungal-type domain-containing protein</fullName>
    </recommendedName>
</protein>
<organism evidence="7 8">
    <name type="scientific">Penicilliopsis zonata CBS 506.65</name>
    <dbReference type="NCBI Taxonomy" id="1073090"/>
    <lineage>
        <taxon>Eukaryota</taxon>
        <taxon>Fungi</taxon>
        <taxon>Dikarya</taxon>
        <taxon>Ascomycota</taxon>
        <taxon>Pezizomycotina</taxon>
        <taxon>Eurotiomycetes</taxon>
        <taxon>Eurotiomycetidae</taxon>
        <taxon>Eurotiales</taxon>
        <taxon>Aspergillaceae</taxon>
        <taxon>Penicilliopsis</taxon>
    </lineage>
</organism>
<dbReference type="OrthoDB" id="3525185at2759"/>
<feature type="domain" description="Zn(2)-C6 fungal-type" evidence="6">
    <location>
        <begin position="10"/>
        <end position="38"/>
    </location>
</feature>
<evidence type="ECO:0000259" key="6">
    <source>
        <dbReference type="PROSITE" id="PS50048"/>
    </source>
</evidence>
<evidence type="ECO:0000256" key="2">
    <source>
        <dbReference type="ARBA" id="ARBA00023125"/>
    </source>
</evidence>
<dbReference type="Proteomes" id="UP000184188">
    <property type="component" value="Unassembled WGS sequence"/>
</dbReference>
<dbReference type="SUPFAM" id="SSF57701">
    <property type="entry name" value="Zn2/Cys6 DNA-binding domain"/>
    <property type="match status" value="1"/>
</dbReference>
<evidence type="ECO:0000313" key="8">
    <source>
        <dbReference type="Proteomes" id="UP000184188"/>
    </source>
</evidence>
<sequence length="427" mass="48264">MVNVGGRSKGCSTCRQRRVKCDETRPVCQRCQKGGLACEGPRETAFIQGTIVKSRRRMKEDQTEGGQTSTRRPDPPLNEIIAISPPSQVDVYICFSRRYLRRGAAIDLALQKMSPSELVASTNTRIFPQAILSFGSILFGTHHDQRAIVGRGYALYSVALRQLNKALAEEHCYTRDEVILTVATLAILESLVPTSPNSYLQHMLGLERLLELRGPRSFSPLSAVLFKSVRHMILFASLRTGKPSILARAEWKQALRETCSEEEMQEQDLFDILADCTVLANNESEALELLLFLDAWRQRWEGDGRNAYVEISHHGQTHFGFLNQPAAIMFMFYNTTLIYVLQILAASSTEGEYVSMQRAAALAVCRCLPYYQQTRRDDDSSPIVHWAATTAWTTLSRNECEERQWGEDLLFTSRDIVARGLWNSIKM</sequence>
<proteinExistence type="predicted"/>
<dbReference type="Gene3D" id="4.10.240.10">
    <property type="entry name" value="Zn(2)-C6 fungal-type DNA-binding domain"/>
    <property type="match status" value="1"/>
</dbReference>
<evidence type="ECO:0000313" key="7">
    <source>
        <dbReference type="EMBL" id="OJJ45967.1"/>
    </source>
</evidence>